<dbReference type="SUPFAM" id="SSF81606">
    <property type="entry name" value="PP2C-like"/>
    <property type="match status" value="1"/>
</dbReference>
<organism evidence="2 3">
    <name type="scientific">Thermoanaerobaculum aquaticum</name>
    <dbReference type="NCBI Taxonomy" id="1312852"/>
    <lineage>
        <taxon>Bacteria</taxon>
        <taxon>Pseudomonadati</taxon>
        <taxon>Acidobacteriota</taxon>
        <taxon>Thermoanaerobaculia</taxon>
        <taxon>Thermoanaerobaculales</taxon>
        <taxon>Thermoanaerobaculaceae</taxon>
        <taxon>Thermoanaerobaculum</taxon>
    </lineage>
</organism>
<keyword evidence="3" id="KW-1185">Reference proteome</keyword>
<dbReference type="AlphaFoldDB" id="A0A062XX38"/>
<dbReference type="PROSITE" id="PS51746">
    <property type="entry name" value="PPM_2"/>
    <property type="match status" value="1"/>
</dbReference>
<dbReference type="STRING" id="1312852.EG19_01840"/>
<gene>
    <name evidence="2" type="ORF">EG19_01840</name>
</gene>
<dbReference type="SMART" id="SM00332">
    <property type="entry name" value="PP2Cc"/>
    <property type="match status" value="1"/>
</dbReference>
<dbReference type="EMBL" id="JMFG01000015">
    <property type="protein sequence ID" value="KDA53964.1"/>
    <property type="molecule type" value="Genomic_DNA"/>
</dbReference>
<evidence type="ECO:0000313" key="2">
    <source>
        <dbReference type="EMBL" id="KDA53964.1"/>
    </source>
</evidence>
<proteinExistence type="predicted"/>
<name>A0A062XX38_9BACT</name>
<reference evidence="2 3" key="1">
    <citation type="submission" date="2014-04" db="EMBL/GenBank/DDBJ databases">
        <title>The Genome Sequence of Thermoanaerobaculum aquaticum MP-01, The First Cultivated Group 23 Acidobacterium.</title>
        <authorList>
            <person name="Stamps B.W."/>
            <person name="Losey N.A."/>
            <person name="Lawson P.A."/>
            <person name="Stevenson B.S."/>
        </authorList>
    </citation>
    <scope>NUCLEOTIDE SEQUENCE [LARGE SCALE GENOMIC DNA]</scope>
    <source>
        <strain evidence="2 3">MP-01</strain>
    </source>
</reference>
<dbReference type="GO" id="GO:0004722">
    <property type="term" value="F:protein serine/threonine phosphatase activity"/>
    <property type="evidence" value="ECO:0007669"/>
    <property type="project" value="InterPro"/>
</dbReference>
<protein>
    <recommendedName>
        <fullName evidence="1">PPM-type phosphatase domain-containing protein</fullName>
    </recommendedName>
</protein>
<dbReference type="Gene3D" id="3.60.40.10">
    <property type="entry name" value="PPM-type phosphatase domain"/>
    <property type="match status" value="1"/>
</dbReference>
<evidence type="ECO:0000259" key="1">
    <source>
        <dbReference type="PROSITE" id="PS51746"/>
    </source>
</evidence>
<dbReference type="InterPro" id="IPR015655">
    <property type="entry name" value="PP2C"/>
</dbReference>
<evidence type="ECO:0000313" key="3">
    <source>
        <dbReference type="Proteomes" id="UP000027284"/>
    </source>
</evidence>
<dbReference type="OrthoDB" id="9801841at2"/>
<dbReference type="NCBIfam" id="NF033484">
    <property type="entry name" value="Stp1_PP2C_phos"/>
    <property type="match status" value="1"/>
</dbReference>
<dbReference type="CDD" id="cd00143">
    <property type="entry name" value="PP2Cc"/>
    <property type="match status" value="1"/>
</dbReference>
<dbReference type="Proteomes" id="UP000027284">
    <property type="component" value="Unassembled WGS sequence"/>
</dbReference>
<dbReference type="SMART" id="SM00331">
    <property type="entry name" value="PP2C_SIG"/>
    <property type="match status" value="1"/>
</dbReference>
<dbReference type="InterPro" id="IPR036457">
    <property type="entry name" value="PPM-type-like_dom_sf"/>
</dbReference>
<dbReference type="InterPro" id="IPR001932">
    <property type="entry name" value="PPM-type_phosphatase-like_dom"/>
</dbReference>
<feature type="domain" description="PPM-type phosphatase" evidence="1">
    <location>
        <begin position="5"/>
        <end position="253"/>
    </location>
</feature>
<dbReference type="PANTHER" id="PTHR47992">
    <property type="entry name" value="PROTEIN PHOSPHATASE"/>
    <property type="match status" value="1"/>
</dbReference>
<dbReference type="Pfam" id="PF13672">
    <property type="entry name" value="PP2C_2"/>
    <property type="match status" value="1"/>
</dbReference>
<accession>A0A062XX38</accession>
<sequence>MRVESYGITDRGLRRAQNEDAFLVRDDLGLYLVADGMGGHAAGEVAAAIAVREIEATVEATREHEDKTWPENWEVRLSLNANRLVQAILAAHRKVMATVESAVEFKGMGATVVAALLDLKQDTATVAHVGDSRAYLLRGGELKLLTSDHSWVHEQVVAGLLSEEAARNHPLKNVVTRALGGMQEPAVDFMELKLNDGDTLLLCSDGLNTMLEDGDIRNILVTSPALGQAANRLVAAANERGGLDNITVVLVRARA</sequence>
<comment type="caution">
    <text evidence="2">The sequence shown here is derived from an EMBL/GenBank/DDBJ whole genome shotgun (WGS) entry which is preliminary data.</text>
</comment>